<dbReference type="InterPro" id="IPR012337">
    <property type="entry name" value="RNaseH-like_sf"/>
</dbReference>
<keyword evidence="1" id="KW-1133">Transmembrane helix</keyword>
<organism evidence="3 4">
    <name type="scientific">Araneus ventricosus</name>
    <name type="common">Orbweaver spider</name>
    <name type="synonym">Epeira ventricosa</name>
    <dbReference type="NCBI Taxonomy" id="182803"/>
    <lineage>
        <taxon>Eukaryota</taxon>
        <taxon>Metazoa</taxon>
        <taxon>Ecdysozoa</taxon>
        <taxon>Arthropoda</taxon>
        <taxon>Chelicerata</taxon>
        <taxon>Arachnida</taxon>
        <taxon>Araneae</taxon>
        <taxon>Araneomorphae</taxon>
        <taxon>Entelegynae</taxon>
        <taxon>Araneoidea</taxon>
        <taxon>Araneidae</taxon>
        <taxon>Araneus</taxon>
    </lineage>
</organism>
<dbReference type="Proteomes" id="UP000499080">
    <property type="component" value="Unassembled WGS sequence"/>
</dbReference>
<keyword evidence="1" id="KW-0812">Transmembrane</keyword>
<reference evidence="3 4" key="1">
    <citation type="journal article" date="2019" name="Sci. Rep.">
        <title>Orb-weaving spider Araneus ventricosus genome elucidates the spidroin gene catalogue.</title>
        <authorList>
            <person name="Kono N."/>
            <person name="Nakamura H."/>
            <person name="Ohtoshi R."/>
            <person name="Moran D.A.P."/>
            <person name="Shinohara A."/>
            <person name="Yoshida Y."/>
            <person name="Fujiwara M."/>
            <person name="Mori M."/>
            <person name="Tomita M."/>
            <person name="Arakawa K."/>
        </authorList>
    </citation>
    <scope>NUCLEOTIDE SEQUENCE [LARGE SCALE GENOMIC DNA]</scope>
</reference>
<dbReference type="EMBL" id="BGPR01002707">
    <property type="protein sequence ID" value="GBM77738.1"/>
    <property type="molecule type" value="Genomic_DNA"/>
</dbReference>
<dbReference type="GO" id="GO:0003676">
    <property type="term" value="F:nucleic acid binding"/>
    <property type="evidence" value="ECO:0007669"/>
    <property type="project" value="InterPro"/>
</dbReference>
<evidence type="ECO:0000313" key="4">
    <source>
        <dbReference type="Proteomes" id="UP000499080"/>
    </source>
</evidence>
<keyword evidence="4" id="KW-1185">Reference proteome</keyword>
<dbReference type="Gene3D" id="3.30.420.10">
    <property type="entry name" value="Ribonuclease H-like superfamily/Ribonuclease H"/>
    <property type="match status" value="1"/>
</dbReference>
<evidence type="ECO:0000313" key="3">
    <source>
        <dbReference type="EMBL" id="GBM77738.1"/>
    </source>
</evidence>
<evidence type="ECO:0000256" key="1">
    <source>
        <dbReference type="SAM" id="Phobius"/>
    </source>
</evidence>
<accession>A0A4Y2IJ53</accession>
<name>A0A4Y2IJ53_ARAVE</name>
<dbReference type="InterPro" id="IPR002156">
    <property type="entry name" value="RNaseH_domain"/>
</dbReference>
<keyword evidence="1" id="KW-0472">Membrane</keyword>
<dbReference type="GO" id="GO:0004523">
    <property type="term" value="F:RNA-DNA hybrid ribonuclease activity"/>
    <property type="evidence" value="ECO:0007669"/>
    <property type="project" value="InterPro"/>
</dbReference>
<evidence type="ECO:0000259" key="2">
    <source>
        <dbReference type="PROSITE" id="PS50879"/>
    </source>
</evidence>
<sequence>MYVERLDQTAVRGMEKWIKSTTLSSYIAAELAAIGFAAAWALEHNQLNIYSENQFSMEAIKRMESKSEFVNKVKEKIYSSKRLVSFTWVKAHTVNPGNEWADLQAEL</sequence>
<feature type="domain" description="RNase H type-1" evidence="2">
    <location>
        <begin position="1"/>
        <end position="107"/>
    </location>
</feature>
<feature type="transmembrane region" description="Helical" evidence="1">
    <location>
        <begin position="21"/>
        <end position="42"/>
    </location>
</feature>
<protein>
    <recommendedName>
        <fullName evidence="2">RNase H type-1 domain-containing protein</fullName>
    </recommendedName>
</protein>
<dbReference type="PROSITE" id="PS50879">
    <property type="entry name" value="RNASE_H_1"/>
    <property type="match status" value="1"/>
</dbReference>
<comment type="caution">
    <text evidence="3">The sequence shown here is derived from an EMBL/GenBank/DDBJ whole genome shotgun (WGS) entry which is preliminary data.</text>
</comment>
<dbReference type="Pfam" id="PF00075">
    <property type="entry name" value="RNase_H"/>
    <property type="match status" value="1"/>
</dbReference>
<dbReference type="InterPro" id="IPR036397">
    <property type="entry name" value="RNaseH_sf"/>
</dbReference>
<proteinExistence type="predicted"/>
<dbReference type="SUPFAM" id="SSF53098">
    <property type="entry name" value="Ribonuclease H-like"/>
    <property type="match status" value="1"/>
</dbReference>
<gene>
    <name evidence="3" type="ORF">AVEN_274486_1</name>
</gene>
<dbReference type="AlphaFoldDB" id="A0A4Y2IJ53"/>